<dbReference type="EMBL" id="FJOG01000004">
    <property type="protein sequence ID" value="CZR53548.1"/>
    <property type="molecule type" value="Genomic_DNA"/>
</dbReference>
<gene>
    <name evidence="4" type="ORF">PAC_03427</name>
</gene>
<name>A0A1L7WLA0_9HELO</name>
<keyword evidence="2" id="KW-0560">Oxidoreductase</keyword>
<keyword evidence="5" id="KW-1185">Reference proteome</keyword>
<accession>A0A1L7WLA0</accession>
<dbReference type="PRINTS" id="PR00081">
    <property type="entry name" value="GDHRDH"/>
</dbReference>
<dbReference type="SUPFAM" id="SSF51735">
    <property type="entry name" value="NAD(P)-binding Rossmann-fold domains"/>
    <property type="match status" value="1"/>
</dbReference>
<evidence type="ECO:0000256" key="3">
    <source>
        <dbReference type="RuleBase" id="RU000363"/>
    </source>
</evidence>
<dbReference type="GO" id="GO:0016491">
    <property type="term" value="F:oxidoreductase activity"/>
    <property type="evidence" value="ECO:0007669"/>
    <property type="project" value="UniProtKB-KW"/>
</dbReference>
<evidence type="ECO:0000313" key="5">
    <source>
        <dbReference type="Proteomes" id="UP000184330"/>
    </source>
</evidence>
<proteinExistence type="inferred from homology"/>
<dbReference type="Proteomes" id="UP000184330">
    <property type="component" value="Unassembled WGS sequence"/>
</dbReference>
<evidence type="ECO:0000313" key="4">
    <source>
        <dbReference type="EMBL" id="CZR53548.1"/>
    </source>
</evidence>
<dbReference type="STRING" id="576137.A0A1L7WLA0"/>
<dbReference type="InterPro" id="IPR051687">
    <property type="entry name" value="Peroxisomal_Beta-Oxidation"/>
</dbReference>
<dbReference type="PRINTS" id="PR00080">
    <property type="entry name" value="SDRFAMILY"/>
</dbReference>
<organism evidence="4 5">
    <name type="scientific">Phialocephala subalpina</name>
    <dbReference type="NCBI Taxonomy" id="576137"/>
    <lineage>
        <taxon>Eukaryota</taxon>
        <taxon>Fungi</taxon>
        <taxon>Dikarya</taxon>
        <taxon>Ascomycota</taxon>
        <taxon>Pezizomycotina</taxon>
        <taxon>Leotiomycetes</taxon>
        <taxon>Helotiales</taxon>
        <taxon>Mollisiaceae</taxon>
        <taxon>Phialocephala</taxon>
        <taxon>Phialocephala fortinii species complex</taxon>
    </lineage>
</organism>
<dbReference type="InterPro" id="IPR002347">
    <property type="entry name" value="SDR_fam"/>
</dbReference>
<evidence type="ECO:0000256" key="1">
    <source>
        <dbReference type="ARBA" id="ARBA00006484"/>
    </source>
</evidence>
<reference evidence="4 5" key="1">
    <citation type="submission" date="2016-03" db="EMBL/GenBank/DDBJ databases">
        <authorList>
            <person name="Ploux O."/>
        </authorList>
    </citation>
    <scope>NUCLEOTIDE SEQUENCE [LARGE SCALE GENOMIC DNA]</scope>
    <source>
        <strain evidence="4 5">UAMH 11012</strain>
    </source>
</reference>
<comment type="similarity">
    <text evidence="1 3">Belongs to the short-chain dehydrogenases/reductases (SDR) family.</text>
</comment>
<dbReference type="Gene3D" id="3.40.50.720">
    <property type="entry name" value="NAD(P)-binding Rossmann-like Domain"/>
    <property type="match status" value="1"/>
</dbReference>
<dbReference type="PANTHER" id="PTHR45024">
    <property type="entry name" value="DEHYDROGENASES, SHORT CHAIN"/>
    <property type="match status" value="1"/>
</dbReference>
<dbReference type="InterPro" id="IPR036291">
    <property type="entry name" value="NAD(P)-bd_dom_sf"/>
</dbReference>
<evidence type="ECO:0000256" key="2">
    <source>
        <dbReference type="ARBA" id="ARBA00023002"/>
    </source>
</evidence>
<dbReference type="Pfam" id="PF00106">
    <property type="entry name" value="adh_short"/>
    <property type="match status" value="1"/>
</dbReference>
<dbReference type="AlphaFoldDB" id="A0A1L7WLA0"/>
<sequence length="310" mass="33067">MIETPDPLSLTSKDAFANKTVIVTGGAGSIGRPLCIAFARAGANVVVNDFGSDANGVGSSTGPAGEVAEEIREMGYVAVADTHSVTEPEEIVKTAISFFGSIHVVINNAGIIHYAPFEKQSPDIIRKIFEVNALGAVSILHYAWPYFQAQKYGRVINFISDSIFGMPASTAYVLSRGAILGINRTLALEGKPYNITVNAVGPTSLSRMVVDLIHDIPPQMQEAMKNTYTGESNVPPILSLAHESNTVTGEFFNTGGYTVGRFVLGSVRPKQGCTTMIEAQKVIPQLFSSSCDVKEPLSIQDYLAFRASAG</sequence>
<dbReference type="PANTHER" id="PTHR45024:SF2">
    <property type="entry name" value="SCP2 DOMAIN-CONTAINING PROTEIN"/>
    <property type="match status" value="1"/>
</dbReference>
<protein>
    <submittedName>
        <fullName evidence="4">Uncharacterized protein</fullName>
    </submittedName>
</protein>
<dbReference type="OrthoDB" id="3592703at2759"/>